<dbReference type="InterPro" id="IPR002716">
    <property type="entry name" value="PIN_dom"/>
</dbReference>
<dbReference type="Pfam" id="PF01850">
    <property type="entry name" value="PIN"/>
    <property type="match status" value="1"/>
</dbReference>
<evidence type="ECO:0000313" key="3">
    <source>
        <dbReference type="Proteomes" id="UP000319486"/>
    </source>
</evidence>
<reference evidence="2 3" key="1">
    <citation type="journal article" date="2019" name="Environ. Microbiol.">
        <title>Species interactions and distinct microbial communities in high Arctic permafrost affected cryosols are associated with the CH4 and CO2 gas fluxes.</title>
        <authorList>
            <person name="Altshuler I."/>
            <person name="Hamel J."/>
            <person name="Turney S."/>
            <person name="Magnuson E."/>
            <person name="Levesque R."/>
            <person name="Greer C."/>
            <person name="Whyte L.G."/>
        </authorList>
    </citation>
    <scope>NUCLEOTIDE SEQUENCE [LARGE SCALE GENOMIC DNA]</scope>
    <source>
        <strain evidence="2 3">S13Y</strain>
    </source>
</reference>
<dbReference type="RefSeq" id="WP_077445513.1">
    <property type="nucleotide sequence ID" value="NZ_RCZO01000009.1"/>
</dbReference>
<dbReference type="CDD" id="cd18683">
    <property type="entry name" value="PIN_VapC-like"/>
    <property type="match status" value="1"/>
</dbReference>
<proteinExistence type="predicted"/>
<evidence type="ECO:0000259" key="1">
    <source>
        <dbReference type="Pfam" id="PF01850"/>
    </source>
</evidence>
<dbReference type="Proteomes" id="UP000319486">
    <property type="component" value="Unassembled WGS sequence"/>
</dbReference>
<dbReference type="Gene3D" id="3.40.50.1010">
    <property type="entry name" value="5'-nuclease"/>
    <property type="match status" value="1"/>
</dbReference>
<protein>
    <submittedName>
        <fullName evidence="2">PIN domain-containing protein</fullName>
    </submittedName>
</protein>
<sequence length="133" mass="14755">MAGLDTNVLVRWLVDDDAGQSRRIAEMLESAARRDETLFVPLTVMLELEWVLRSRYAFAKPDILLALNALLETRELEFQTEPAVERALHAYRQGTADFADCLHAAACWVEGKAPMLTLDAKAAKLADAKLLAA</sequence>
<comment type="caution">
    <text evidence="2">The sequence shown here is derived from an EMBL/GenBank/DDBJ whole genome shotgun (WGS) entry which is preliminary data.</text>
</comment>
<dbReference type="SUPFAM" id="SSF88723">
    <property type="entry name" value="PIN domain-like"/>
    <property type="match status" value="1"/>
</dbReference>
<dbReference type="InterPro" id="IPR029060">
    <property type="entry name" value="PIN-like_dom_sf"/>
</dbReference>
<dbReference type="AlphaFoldDB" id="A0A502BZC8"/>
<gene>
    <name evidence="2" type="ORF">EAH88_14505</name>
</gene>
<keyword evidence="3" id="KW-1185">Reference proteome</keyword>
<name>A0A502BZC8_9GAMM</name>
<accession>A0A502BZC8</accession>
<evidence type="ECO:0000313" key="2">
    <source>
        <dbReference type="EMBL" id="TPG05860.1"/>
    </source>
</evidence>
<dbReference type="EMBL" id="RCZO01000009">
    <property type="protein sequence ID" value="TPG05860.1"/>
    <property type="molecule type" value="Genomic_DNA"/>
</dbReference>
<organism evidence="2 3">
    <name type="scientific">Rhodanobacter glycinis</name>
    <dbReference type="NCBI Taxonomy" id="582702"/>
    <lineage>
        <taxon>Bacteria</taxon>
        <taxon>Pseudomonadati</taxon>
        <taxon>Pseudomonadota</taxon>
        <taxon>Gammaproteobacteria</taxon>
        <taxon>Lysobacterales</taxon>
        <taxon>Rhodanobacteraceae</taxon>
        <taxon>Rhodanobacter</taxon>
    </lineage>
</organism>
<feature type="domain" description="PIN" evidence="1">
    <location>
        <begin position="4"/>
        <end position="126"/>
    </location>
</feature>